<feature type="non-terminal residue" evidence="1">
    <location>
        <position position="113"/>
    </location>
</feature>
<organism evidence="1 2">
    <name type="scientific">Owenia fusiformis</name>
    <name type="common">Polychaete worm</name>
    <dbReference type="NCBI Taxonomy" id="6347"/>
    <lineage>
        <taxon>Eukaryota</taxon>
        <taxon>Metazoa</taxon>
        <taxon>Spiralia</taxon>
        <taxon>Lophotrochozoa</taxon>
        <taxon>Annelida</taxon>
        <taxon>Polychaeta</taxon>
        <taxon>Sedentaria</taxon>
        <taxon>Canalipalpata</taxon>
        <taxon>Sabellida</taxon>
        <taxon>Oweniida</taxon>
        <taxon>Oweniidae</taxon>
        <taxon>Owenia</taxon>
    </lineage>
</organism>
<dbReference type="AlphaFoldDB" id="A0A8J1U718"/>
<evidence type="ECO:0000313" key="2">
    <source>
        <dbReference type="Proteomes" id="UP000749559"/>
    </source>
</evidence>
<gene>
    <name evidence="1" type="ORF">OFUS_LOCUS26405</name>
</gene>
<comment type="caution">
    <text evidence="1">The sequence shown here is derived from an EMBL/GenBank/DDBJ whole genome shotgun (WGS) entry which is preliminary data.</text>
</comment>
<protein>
    <submittedName>
        <fullName evidence="1">Uncharacterized protein</fullName>
    </submittedName>
</protein>
<reference evidence="1" key="1">
    <citation type="submission" date="2022-03" db="EMBL/GenBank/DDBJ databases">
        <authorList>
            <person name="Martin C."/>
        </authorList>
    </citation>
    <scope>NUCLEOTIDE SEQUENCE</scope>
</reference>
<accession>A0A8J1U718</accession>
<name>A0A8J1U718_OWEFU</name>
<dbReference type="EMBL" id="CAIIXF020000066">
    <property type="protein sequence ID" value="CAH1802758.1"/>
    <property type="molecule type" value="Genomic_DNA"/>
</dbReference>
<feature type="non-terminal residue" evidence="1">
    <location>
        <position position="1"/>
    </location>
</feature>
<sequence>PEVTEFGPDPFGFNVRDLKMEKVIEFLENSNNTAMIERINKFTEGIQKNLFDINGCTRPAELDDTELSQVLILQGNTTTGPRDVLLDAFYELKSDCPKLLERTPRHSYCTIDE</sequence>
<proteinExistence type="predicted"/>
<dbReference type="Proteomes" id="UP000749559">
    <property type="component" value="Unassembled WGS sequence"/>
</dbReference>
<evidence type="ECO:0000313" key="1">
    <source>
        <dbReference type="EMBL" id="CAH1802758.1"/>
    </source>
</evidence>
<keyword evidence="2" id="KW-1185">Reference proteome</keyword>